<proteinExistence type="predicted"/>
<keyword evidence="3" id="KW-1185">Reference proteome</keyword>
<dbReference type="PANTHER" id="PTHR40053">
    <property type="entry name" value="SPORULATION-CONTROL PROTEIN SPO0M"/>
    <property type="match status" value="1"/>
</dbReference>
<evidence type="ECO:0000313" key="2">
    <source>
        <dbReference type="EMBL" id="MBH8588739.1"/>
    </source>
</evidence>
<dbReference type="Proteomes" id="UP000641910">
    <property type="component" value="Unassembled WGS sequence"/>
</dbReference>
<name>A0ABS0QHH0_THEVU</name>
<sequence>MLKDLMARFGKGAAKVDLVLDESRFQLGDTVEGKLLIHGGEVEQKINKIDVKLEVIIRHGDTDHVHTITSIPFYESFTIRPGETREFPFAYQLPYDLLISGNYVTYYFHTDLDIAGGVDQKDRDYIEILCPAPLQKVLDALGQLGFREKHDSREFNGRVQEFELFPTGFLQGQAEELEFVAAVQPDGIRLLLELELYSSFGGKQEIKREVFISNEELEPESELVGRLQQILSEMAEAQGGYHGSFSHEPVYHEHSHGHSHSQGSSGLAGAIGGFAAGMIGGMIMNEVIDGLMDDDDDDDDDEALEALEDFFEDED</sequence>
<organism evidence="2 3">
    <name type="scientific">Thermoactinomyces vulgaris</name>
    <dbReference type="NCBI Taxonomy" id="2026"/>
    <lineage>
        <taxon>Bacteria</taxon>
        <taxon>Bacillati</taxon>
        <taxon>Bacillota</taxon>
        <taxon>Bacilli</taxon>
        <taxon>Bacillales</taxon>
        <taxon>Thermoactinomycetaceae</taxon>
        <taxon>Thermoactinomyces</taxon>
    </lineage>
</organism>
<comment type="caution">
    <text evidence="2">The sequence shown here is derived from an EMBL/GenBank/DDBJ whole genome shotgun (WGS) entry which is preliminary data.</text>
</comment>
<dbReference type="Pfam" id="PF07070">
    <property type="entry name" value="Spo0M"/>
    <property type="match status" value="1"/>
</dbReference>
<gene>
    <name evidence="2" type="ORF">I8U22_07925</name>
</gene>
<dbReference type="InterPro" id="IPR009776">
    <property type="entry name" value="Spore_0_M"/>
</dbReference>
<accession>A0ABS0QHH0</accession>
<reference evidence="2 3" key="1">
    <citation type="submission" date="2020-12" db="EMBL/GenBank/DDBJ databases">
        <title>WGS of Thermoactinomyces spp.</title>
        <authorList>
            <person name="Cheng K."/>
        </authorList>
    </citation>
    <scope>NUCLEOTIDE SEQUENCE [LARGE SCALE GENOMIC DNA]</scope>
    <source>
        <strain evidence="3">CICC 10650\ACCC 41061</strain>
    </source>
</reference>
<dbReference type="PANTHER" id="PTHR40053:SF1">
    <property type="entry name" value="SPORULATION-CONTROL PROTEIN SPO0M"/>
    <property type="match status" value="1"/>
</dbReference>
<feature type="region of interest" description="Disordered" evidence="1">
    <location>
        <begin position="242"/>
        <end position="264"/>
    </location>
</feature>
<evidence type="ECO:0000313" key="3">
    <source>
        <dbReference type="Proteomes" id="UP000641910"/>
    </source>
</evidence>
<dbReference type="EMBL" id="JAECVU010000004">
    <property type="protein sequence ID" value="MBH8588739.1"/>
    <property type="molecule type" value="Genomic_DNA"/>
</dbReference>
<protein>
    <submittedName>
        <fullName evidence="2">Sporulation protein</fullName>
    </submittedName>
</protein>
<dbReference type="RefSeq" id="WP_037997281.1">
    <property type="nucleotide sequence ID" value="NZ_CP036487.1"/>
</dbReference>
<evidence type="ECO:0000256" key="1">
    <source>
        <dbReference type="SAM" id="MobiDB-lite"/>
    </source>
</evidence>